<accession>A0AA90TZZ8</accession>
<organism evidence="1 2">
    <name type="scientific">Methanococcoides alaskense</name>
    <dbReference type="NCBI Taxonomy" id="325778"/>
    <lineage>
        <taxon>Archaea</taxon>
        <taxon>Methanobacteriati</taxon>
        <taxon>Methanobacteriota</taxon>
        <taxon>Stenosarchaea group</taxon>
        <taxon>Methanomicrobia</taxon>
        <taxon>Methanosarcinales</taxon>
        <taxon>Methanosarcinaceae</taxon>
        <taxon>Methanococcoides</taxon>
    </lineage>
</organism>
<evidence type="ECO:0000313" key="2">
    <source>
        <dbReference type="Proteomes" id="UP001185015"/>
    </source>
</evidence>
<evidence type="ECO:0000313" key="1">
    <source>
        <dbReference type="EMBL" id="MDR6223413.1"/>
    </source>
</evidence>
<dbReference type="AlphaFoldDB" id="A0AA90TZZ8"/>
<keyword evidence="2" id="KW-1185">Reference proteome</keyword>
<comment type="caution">
    <text evidence="1">The sequence shown here is derived from an EMBL/GenBank/DDBJ whole genome shotgun (WGS) entry which is preliminary data.</text>
</comment>
<name>A0AA90TZZ8_9EURY</name>
<reference evidence="1 2" key="1">
    <citation type="submission" date="2023-07" db="EMBL/GenBank/DDBJ databases">
        <title>Genomic Encyclopedia of Type Strains, Phase IV (KMG-IV): sequencing the most valuable type-strain genomes for metagenomic binning, comparative biology and taxonomic classification.</title>
        <authorList>
            <person name="Goeker M."/>
        </authorList>
    </citation>
    <scope>NUCLEOTIDE SEQUENCE [LARGE SCALE GENOMIC DNA]</scope>
    <source>
        <strain evidence="1 2">DSM 17273</strain>
    </source>
</reference>
<gene>
    <name evidence="1" type="ORF">J2750_001881</name>
</gene>
<protein>
    <submittedName>
        <fullName evidence="1">Uncharacterized protein</fullName>
    </submittedName>
</protein>
<dbReference type="Proteomes" id="UP001185015">
    <property type="component" value="Unassembled WGS sequence"/>
</dbReference>
<proteinExistence type="predicted"/>
<sequence>MIPRIKLINMTTKQFDIEMIEGFADIMDILRNEEW</sequence>
<dbReference type="EMBL" id="JAVDQI010000007">
    <property type="protein sequence ID" value="MDR6223413.1"/>
    <property type="molecule type" value="Genomic_DNA"/>
</dbReference>